<evidence type="ECO:0000259" key="2">
    <source>
        <dbReference type="Pfam" id="PF00899"/>
    </source>
</evidence>
<keyword evidence="4" id="KW-1185">Reference proteome</keyword>
<dbReference type="CDD" id="cd00757">
    <property type="entry name" value="ThiF_MoeB_HesA_family"/>
    <property type="match status" value="1"/>
</dbReference>
<reference evidence="3 4" key="1">
    <citation type="submission" date="2019-04" db="EMBL/GenBank/DDBJ databases">
        <title>Natronospirillum operosus gen. nov., sp. nov., a haloalkaliphilic satellite isolated from decaying biomass of laboratory culture of cyanobacterium Geitlerinema sp. and proposal of Natronospirillaceae fam. nov. and Saccharospirillaceae fam. nov.</title>
        <authorList>
            <person name="Kevbrin V."/>
            <person name="Boltyanskaya Y."/>
            <person name="Koziaeva V."/>
            <person name="Grouzdev D.S."/>
            <person name="Park M."/>
            <person name="Cho J."/>
        </authorList>
    </citation>
    <scope>NUCLEOTIDE SEQUENCE [LARGE SCALE GENOMIC DNA]</scope>
    <source>
        <strain evidence="3 4">G-116</strain>
    </source>
</reference>
<dbReference type="OrthoDB" id="9804286at2"/>
<organism evidence="3 4">
    <name type="scientific">Natronospirillum operosum</name>
    <dbReference type="NCBI Taxonomy" id="2759953"/>
    <lineage>
        <taxon>Bacteria</taxon>
        <taxon>Pseudomonadati</taxon>
        <taxon>Pseudomonadota</taxon>
        <taxon>Gammaproteobacteria</taxon>
        <taxon>Oceanospirillales</taxon>
        <taxon>Natronospirillaceae</taxon>
        <taxon>Natronospirillum</taxon>
    </lineage>
</organism>
<dbReference type="GO" id="GO:0008146">
    <property type="term" value="F:sulfotransferase activity"/>
    <property type="evidence" value="ECO:0007669"/>
    <property type="project" value="TreeGrafter"/>
</dbReference>
<dbReference type="GO" id="GO:0008641">
    <property type="term" value="F:ubiquitin-like modifier activating enzyme activity"/>
    <property type="evidence" value="ECO:0007669"/>
    <property type="project" value="InterPro"/>
</dbReference>
<proteinExistence type="inferred from homology"/>
<dbReference type="PANTHER" id="PTHR10953">
    <property type="entry name" value="UBIQUITIN-ACTIVATING ENZYME E1"/>
    <property type="match status" value="1"/>
</dbReference>
<name>A0A4Z0WK84_9GAMM</name>
<evidence type="ECO:0000313" key="4">
    <source>
        <dbReference type="Proteomes" id="UP000297475"/>
    </source>
</evidence>
<dbReference type="Proteomes" id="UP000297475">
    <property type="component" value="Unassembled WGS sequence"/>
</dbReference>
<dbReference type="PANTHER" id="PTHR10953:SF102">
    <property type="entry name" value="ADENYLYLTRANSFERASE AND SULFURTRANSFERASE MOCS3"/>
    <property type="match status" value="1"/>
</dbReference>
<dbReference type="Pfam" id="PF00899">
    <property type="entry name" value="ThiF"/>
    <property type="match status" value="1"/>
</dbReference>
<dbReference type="InterPro" id="IPR000594">
    <property type="entry name" value="ThiF_NAD_FAD-bd"/>
</dbReference>
<dbReference type="Gene3D" id="3.40.50.720">
    <property type="entry name" value="NAD(P)-binding Rossmann-like Domain"/>
    <property type="match status" value="1"/>
</dbReference>
<keyword evidence="3" id="KW-0808">Transferase</keyword>
<dbReference type="AlphaFoldDB" id="A0A4Z0WK84"/>
<keyword evidence="3" id="KW-0548">Nucleotidyltransferase</keyword>
<dbReference type="EMBL" id="SRMF01000001">
    <property type="protein sequence ID" value="TGG96043.1"/>
    <property type="molecule type" value="Genomic_DNA"/>
</dbReference>
<sequence>MSDNQLLRYSRHIFLPEIDIQGQQALADARVLVLGAGGLGSPALMYLAAAGVGHLVVSDPDVVELSNLQRQIVHRQDSLDQLKADSARRHLLALNPDIEVDALPRALDDDELQQQAAAATVVVVGTDNFSSRHAANRACLSTGTPLVSAAAIAWEAQISTFDPRLADSPCFACLYPDSNEQALNCAETGVVSPLVGMLGSYQALEVIKLITGAGTPLIGRLQLFDARHGEWQTLRLKRNPECPACASFVASDTSRD</sequence>
<dbReference type="SUPFAM" id="SSF69572">
    <property type="entry name" value="Activating enzymes of the ubiquitin-like proteins"/>
    <property type="match status" value="1"/>
</dbReference>
<dbReference type="FunFam" id="3.40.50.720:FF:000080">
    <property type="entry name" value="Thiazole biosynthesis adenylyltransferase ThiF"/>
    <property type="match status" value="1"/>
</dbReference>
<dbReference type="GO" id="GO:0016779">
    <property type="term" value="F:nucleotidyltransferase activity"/>
    <property type="evidence" value="ECO:0007669"/>
    <property type="project" value="UniProtKB-KW"/>
</dbReference>
<dbReference type="InterPro" id="IPR035985">
    <property type="entry name" value="Ubiquitin-activating_enz"/>
</dbReference>
<accession>A0A4Z0WK84</accession>
<gene>
    <name evidence="3" type="primary">moeB</name>
    <name evidence="3" type="ORF">E4656_01305</name>
</gene>
<dbReference type="InterPro" id="IPR045886">
    <property type="entry name" value="ThiF/MoeB/HesA"/>
</dbReference>
<comment type="caution">
    <text evidence="3">The sequence shown here is derived from an EMBL/GenBank/DDBJ whole genome shotgun (WGS) entry which is preliminary data.</text>
</comment>
<protein>
    <submittedName>
        <fullName evidence="3">Molybdopterin-synthase adenylyltransferase MoeB</fullName>
    </submittedName>
</protein>
<evidence type="ECO:0000313" key="3">
    <source>
        <dbReference type="EMBL" id="TGG96043.1"/>
    </source>
</evidence>
<dbReference type="GO" id="GO:0005829">
    <property type="term" value="C:cytosol"/>
    <property type="evidence" value="ECO:0007669"/>
    <property type="project" value="TreeGrafter"/>
</dbReference>
<dbReference type="NCBIfam" id="NF004281">
    <property type="entry name" value="PRK05690.1"/>
    <property type="match status" value="1"/>
</dbReference>
<feature type="domain" description="THIF-type NAD/FAD binding fold" evidence="2">
    <location>
        <begin position="9"/>
        <end position="244"/>
    </location>
</feature>
<dbReference type="GO" id="GO:0004792">
    <property type="term" value="F:thiosulfate-cyanide sulfurtransferase activity"/>
    <property type="evidence" value="ECO:0007669"/>
    <property type="project" value="TreeGrafter"/>
</dbReference>
<comment type="similarity">
    <text evidence="1">Belongs to the HesA/MoeB/ThiF family.</text>
</comment>
<evidence type="ECO:0000256" key="1">
    <source>
        <dbReference type="ARBA" id="ARBA00009919"/>
    </source>
</evidence>